<dbReference type="Proteomes" id="UP001597400">
    <property type="component" value="Unassembled WGS sequence"/>
</dbReference>
<dbReference type="RefSeq" id="WP_380930033.1">
    <property type="nucleotide sequence ID" value="NZ_JBHUGS010000002.1"/>
</dbReference>
<comment type="caution">
    <text evidence="3">The sequence shown here is derived from an EMBL/GenBank/DDBJ whole genome shotgun (WGS) entry which is preliminary data.</text>
</comment>
<evidence type="ECO:0000313" key="3">
    <source>
        <dbReference type="EMBL" id="MFD1951165.1"/>
    </source>
</evidence>
<proteinExistence type="predicted"/>
<keyword evidence="2" id="KW-1133">Transmembrane helix</keyword>
<keyword evidence="2" id="KW-0472">Membrane</keyword>
<dbReference type="EMBL" id="JBHUGS010000002">
    <property type="protein sequence ID" value="MFD1951165.1"/>
    <property type="molecule type" value="Genomic_DNA"/>
</dbReference>
<accession>A0ABW4TWS6</accession>
<gene>
    <name evidence="3" type="primary">pspB</name>
    <name evidence="3" type="ORF">ACFSGX_10345</name>
</gene>
<organism evidence="3 4">
    <name type="scientific">Sphingomonas arantia</name>
    <dbReference type="NCBI Taxonomy" id="1460676"/>
    <lineage>
        <taxon>Bacteria</taxon>
        <taxon>Pseudomonadati</taxon>
        <taxon>Pseudomonadota</taxon>
        <taxon>Alphaproteobacteria</taxon>
        <taxon>Sphingomonadales</taxon>
        <taxon>Sphingomonadaceae</taxon>
        <taxon>Sphingomonas</taxon>
    </lineage>
</organism>
<sequence length="106" mass="12500">MEDVMLPILIVGMLFIGLPWLIFHYITRWKQSGTLTVQDENLMDDLYETARRLDDRLATIERIIAADHPDYRLASQSAPDRDLPGRDMPDRDYRREDQDPIGSRRR</sequence>
<protein>
    <submittedName>
        <fullName evidence="3">Envelope stress response membrane protein PspB</fullName>
    </submittedName>
</protein>
<keyword evidence="2" id="KW-0812">Transmembrane</keyword>
<name>A0ABW4TWS6_9SPHN</name>
<keyword evidence="4" id="KW-1185">Reference proteome</keyword>
<feature type="compositionally biased region" description="Basic and acidic residues" evidence="1">
    <location>
        <begin position="79"/>
        <end position="98"/>
    </location>
</feature>
<evidence type="ECO:0000256" key="1">
    <source>
        <dbReference type="SAM" id="MobiDB-lite"/>
    </source>
</evidence>
<dbReference type="Pfam" id="PF06667">
    <property type="entry name" value="PspB"/>
    <property type="match status" value="1"/>
</dbReference>
<evidence type="ECO:0000256" key="2">
    <source>
        <dbReference type="SAM" id="Phobius"/>
    </source>
</evidence>
<dbReference type="NCBIfam" id="TIGR02976">
    <property type="entry name" value="phageshock_pspB"/>
    <property type="match status" value="1"/>
</dbReference>
<reference evidence="4" key="1">
    <citation type="journal article" date="2019" name="Int. J. Syst. Evol. Microbiol.">
        <title>The Global Catalogue of Microorganisms (GCM) 10K type strain sequencing project: providing services to taxonomists for standard genome sequencing and annotation.</title>
        <authorList>
            <consortium name="The Broad Institute Genomics Platform"/>
            <consortium name="The Broad Institute Genome Sequencing Center for Infectious Disease"/>
            <person name="Wu L."/>
            <person name="Ma J."/>
        </authorList>
    </citation>
    <scope>NUCLEOTIDE SEQUENCE [LARGE SCALE GENOMIC DNA]</scope>
    <source>
        <strain evidence="4">CGMCC 1.12702</strain>
    </source>
</reference>
<evidence type="ECO:0000313" key="4">
    <source>
        <dbReference type="Proteomes" id="UP001597400"/>
    </source>
</evidence>
<dbReference type="InterPro" id="IPR009554">
    <property type="entry name" value="Phageshock_PspB"/>
</dbReference>
<feature type="transmembrane region" description="Helical" evidence="2">
    <location>
        <begin position="6"/>
        <end position="26"/>
    </location>
</feature>
<feature type="region of interest" description="Disordered" evidence="1">
    <location>
        <begin position="71"/>
        <end position="106"/>
    </location>
</feature>